<dbReference type="OrthoDB" id="9813612at2"/>
<keyword evidence="10 12" id="KW-0368">Histidine biosynthesis</keyword>
<comment type="cofactor">
    <cofactor evidence="1 12">
        <name>pyridoxal 5'-phosphate</name>
        <dbReference type="ChEBI" id="CHEBI:597326"/>
    </cofactor>
</comment>
<evidence type="ECO:0000256" key="9">
    <source>
        <dbReference type="ARBA" id="ARBA00022898"/>
    </source>
</evidence>
<sequence length="351" mass="38519">MTDQLVRDNIKRLKPYSSARSEYKGQAAVFLDANESPFDTGYNRYPDPLQQELKEAISAVKGVPPAQIFLGNGSDEAIDLLFRIFCEPGQDYVITLPPTYGMYQVSADIAGVGVREAPLRPGIFQPDPAAVLAQASPQSKLLFICSPNNPTGNSIRMEIMRELLGAFPGIVVVDEAYIDFSSQESALSLLGAFPNLVVLQTFSKAWGLAGIRLGMAFASEAIIAYFNKVKPPYNINQLTQEEALKALKGREAQEATVQQLLGQRALLQQYLGGLPFVQRIYPSDANFLLVKVDSPRAVYDYLAKGGIIVRDRSKVVLCEGCLRVTVGTPAENERLFRSLVSFEEENTNLAS</sequence>
<comment type="similarity">
    <text evidence="4 12">Belongs to the class-II pyridoxal-phosphate-dependent aminotransferase family. Histidinol-phosphate aminotransferase subfamily.</text>
</comment>
<evidence type="ECO:0000256" key="1">
    <source>
        <dbReference type="ARBA" id="ARBA00001933"/>
    </source>
</evidence>
<feature type="modified residue" description="N6-(pyridoxal phosphate)lysine" evidence="12">
    <location>
        <position position="204"/>
    </location>
</feature>
<dbReference type="GO" id="GO:0030170">
    <property type="term" value="F:pyridoxal phosphate binding"/>
    <property type="evidence" value="ECO:0007669"/>
    <property type="project" value="InterPro"/>
</dbReference>
<dbReference type="InterPro" id="IPR005861">
    <property type="entry name" value="HisP_aminotrans"/>
</dbReference>
<evidence type="ECO:0000313" key="14">
    <source>
        <dbReference type="EMBL" id="TXB66343.1"/>
    </source>
</evidence>
<evidence type="ECO:0000256" key="2">
    <source>
        <dbReference type="ARBA" id="ARBA00005011"/>
    </source>
</evidence>
<keyword evidence="15" id="KW-1185">Reference proteome</keyword>
<keyword evidence="7 12" id="KW-0028">Amino-acid biosynthesis</keyword>
<dbReference type="GO" id="GO:0000105">
    <property type="term" value="P:L-histidine biosynthetic process"/>
    <property type="evidence" value="ECO:0007669"/>
    <property type="project" value="UniProtKB-UniRule"/>
</dbReference>
<dbReference type="AlphaFoldDB" id="A0A5C6RVV8"/>
<evidence type="ECO:0000256" key="5">
    <source>
        <dbReference type="ARBA" id="ARBA00011738"/>
    </source>
</evidence>
<dbReference type="RefSeq" id="WP_147166512.1">
    <property type="nucleotide sequence ID" value="NZ_VOOR01000008.1"/>
</dbReference>
<dbReference type="CDD" id="cd00609">
    <property type="entry name" value="AAT_like"/>
    <property type="match status" value="1"/>
</dbReference>
<dbReference type="NCBIfam" id="TIGR01141">
    <property type="entry name" value="hisC"/>
    <property type="match status" value="1"/>
</dbReference>
<dbReference type="InterPro" id="IPR015424">
    <property type="entry name" value="PyrdxlP-dep_Trfase"/>
</dbReference>
<protein>
    <recommendedName>
        <fullName evidence="12">Histidinol-phosphate aminotransferase</fullName>
        <ecNumber evidence="12">2.6.1.9</ecNumber>
    </recommendedName>
    <alternativeName>
        <fullName evidence="12">Imidazole acetol-phosphate transaminase</fullName>
    </alternativeName>
</protein>
<dbReference type="Gene3D" id="3.90.1150.10">
    <property type="entry name" value="Aspartate Aminotransferase, domain 1"/>
    <property type="match status" value="1"/>
</dbReference>
<dbReference type="InterPro" id="IPR001917">
    <property type="entry name" value="Aminotrans_II_pyridoxalP_BS"/>
</dbReference>
<feature type="domain" description="Aminotransferase class I/classII large" evidence="13">
    <location>
        <begin position="40"/>
        <end position="338"/>
    </location>
</feature>
<evidence type="ECO:0000256" key="6">
    <source>
        <dbReference type="ARBA" id="ARBA00022576"/>
    </source>
</evidence>
<evidence type="ECO:0000256" key="12">
    <source>
        <dbReference type="HAMAP-Rule" id="MF_01023"/>
    </source>
</evidence>
<dbReference type="GO" id="GO:0004400">
    <property type="term" value="F:histidinol-phosphate transaminase activity"/>
    <property type="evidence" value="ECO:0007669"/>
    <property type="project" value="UniProtKB-UniRule"/>
</dbReference>
<dbReference type="Pfam" id="PF00155">
    <property type="entry name" value="Aminotran_1_2"/>
    <property type="match status" value="1"/>
</dbReference>
<dbReference type="EC" id="2.6.1.9" evidence="12"/>
<dbReference type="SUPFAM" id="SSF53383">
    <property type="entry name" value="PLP-dependent transferases"/>
    <property type="match status" value="1"/>
</dbReference>
<comment type="subunit">
    <text evidence="5 12">Homodimer.</text>
</comment>
<dbReference type="Gene3D" id="3.40.640.10">
    <property type="entry name" value="Type I PLP-dependent aspartate aminotransferase-like (Major domain)"/>
    <property type="match status" value="1"/>
</dbReference>
<reference evidence="14 15" key="1">
    <citation type="submission" date="2019-08" db="EMBL/GenBank/DDBJ databases">
        <title>Genome of Phaeodactylibacter luteus.</title>
        <authorList>
            <person name="Bowman J.P."/>
        </authorList>
    </citation>
    <scope>NUCLEOTIDE SEQUENCE [LARGE SCALE GENOMIC DNA]</scope>
    <source>
        <strain evidence="14 15">KCTC 42180</strain>
    </source>
</reference>
<gene>
    <name evidence="12 14" type="primary">hisC</name>
    <name evidence="14" type="ORF">FRY97_05890</name>
</gene>
<dbReference type="InterPro" id="IPR015421">
    <property type="entry name" value="PyrdxlP-dep_Trfase_major"/>
</dbReference>
<dbReference type="InterPro" id="IPR015422">
    <property type="entry name" value="PyrdxlP-dep_Trfase_small"/>
</dbReference>
<organism evidence="14 15">
    <name type="scientific">Phaeodactylibacter luteus</name>
    <dbReference type="NCBI Taxonomy" id="1564516"/>
    <lineage>
        <taxon>Bacteria</taxon>
        <taxon>Pseudomonadati</taxon>
        <taxon>Bacteroidota</taxon>
        <taxon>Saprospiria</taxon>
        <taxon>Saprospirales</taxon>
        <taxon>Haliscomenobacteraceae</taxon>
        <taxon>Phaeodactylibacter</taxon>
    </lineage>
</organism>
<keyword evidence="6 12" id="KW-0032">Aminotransferase</keyword>
<dbReference type="EMBL" id="VOOR01000008">
    <property type="protein sequence ID" value="TXB66343.1"/>
    <property type="molecule type" value="Genomic_DNA"/>
</dbReference>
<accession>A0A5C6RVV8</accession>
<keyword evidence="9 12" id="KW-0663">Pyridoxal phosphate</keyword>
<evidence type="ECO:0000259" key="13">
    <source>
        <dbReference type="Pfam" id="PF00155"/>
    </source>
</evidence>
<keyword evidence="8 12" id="KW-0808">Transferase</keyword>
<evidence type="ECO:0000256" key="10">
    <source>
        <dbReference type="ARBA" id="ARBA00023102"/>
    </source>
</evidence>
<comment type="pathway">
    <text evidence="3">Lipid metabolism.</text>
</comment>
<name>A0A5C6RVV8_9BACT</name>
<proteinExistence type="inferred from homology"/>
<dbReference type="InterPro" id="IPR004839">
    <property type="entry name" value="Aminotransferase_I/II_large"/>
</dbReference>
<evidence type="ECO:0000256" key="8">
    <source>
        <dbReference type="ARBA" id="ARBA00022679"/>
    </source>
</evidence>
<dbReference type="PROSITE" id="PS00599">
    <property type="entry name" value="AA_TRANSFER_CLASS_2"/>
    <property type="match status" value="1"/>
</dbReference>
<dbReference type="HAMAP" id="MF_01023">
    <property type="entry name" value="HisC_aminotrans_2"/>
    <property type="match status" value="1"/>
</dbReference>
<evidence type="ECO:0000256" key="3">
    <source>
        <dbReference type="ARBA" id="ARBA00005189"/>
    </source>
</evidence>
<evidence type="ECO:0000313" key="15">
    <source>
        <dbReference type="Proteomes" id="UP000321580"/>
    </source>
</evidence>
<evidence type="ECO:0000256" key="4">
    <source>
        <dbReference type="ARBA" id="ARBA00007970"/>
    </source>
</evidence>
<dbReference type="PANTHER" id="PTHR42885:SF2">
    <property type="entry name" value="HISTIDINOL-PHOSPHATE AMINOTRANSFERASE"/>
    <property type="match status" value="1"/>
</dbReference>
<evidence type="ECO:0000256" key="11">
    <source>
        <dbReference type="ARBA" id="ARBA00047481"/>
    </source>
</evidence>
<evidence type="ECO:0000256" key="7">
    <source>
        <dbReference type="ARBA" id="ARBA00022605"/>
    </source>
</evidence>
<dbReference type="Proteomes" id="UP000321580">
    <property type="component" value="Unassembled WGS sequence"/>
</dbReference>
<dbReference type="UniPathway" id="UPA00031">
    <property type="reaction ID" value="UER00012"/>
</dbReference>
<comment type="catalytic activity">
    <reaction evidence="11 12">
        <text>L-histidinol phosphate + 2-oxoglutarate = 3-(imidazol-4-yl)-2-oxopropyl phosphate + L-glutamate</text>
        <dbReference type="Rhea" id="RHEA:23744"/>
        <dbReference type="ChEBI" id="CHEBI:16810"/>
        <dbReference type="ChEBI" id="CHEBI:29985"/>
        <dbReference type="ChEBI" id="CHEBI:57766"/>
        <dbReference type="ChEBI" id="CHEBI:57980"/>
        <dbReference type="EC" id="2.6.1.9"/>
    </reaction>
</comment>
<dbReference type="PANTHER" id="PTHR42885">
    <property type="entry name" value="HISTIDINOL-PHOSPHATE AMINOTRANSFERASE-RELATED"/>
    <property type="match status" value="1"/>
</dbReference>
<comment type="pathway">
    <text evidence="2 12">Amino-acid biosynthesis; L-histidine biosynthesis; L-histidine from 5-phospho-alpha-D-ribose 1-diphosphate: step 7/9.</text>
</comment>
<comment type="caution">
    <text evidence="14">The sequence shown here is derived from an EMBL/GenBank/DDBJ whole genome shotgun (WGS) entry which is preliminary data.</text>
</comment>